<evidence type="ECO:0000256" key="1">
    <source>
        <dbReference type="SAM" id="MobiDB-lite"/>
    </source>
</evidence>
<reference evidence="2 3" key="1">
    <citation type="submission" date="2016-06" db="EMBL/GenBank/DDBJ databases">
        <authorList>
            <person name="Kjaerup R.B."/>
            <person name="Dalgaard T.S."/>
            <person name="Juul-Madsen H.R."/>
        </authorList>
    </citation>
    <scope>NUCLEOTIDE SEQUENCE [LARGE SCALE GENOMIC DNA]</scope>
    <source>
        <strain evidence="2 3">DSM 45626</strain>
    </source>
</reference>
<gene>
    <name evidence="2" type="ORF">GA0070558_12691</name>
</gene>
<protein>
    <submittedName>
        <fullName evidence="2">Uncharacterized protein</fullName>
    </submittedName>
</protein>
<accession>A0A1C4XK68</accession>
<name>A0A1C4XK68_9ACTN</name>
<organism evidence="2 3">
    <name type="scientific">Micromonospora haikouensis</name>
    <dbReference type="NCBI Taxonomy" id="686309"/>
    <lineage>
        <taxon>Bacteria</taxon>
        <taxon>Bacillati</taxon>
        <taxon>Actinomycetota</taxon>
        <taxon>Actinomycetes</taxon>
        <taxon>Micromonosporales</taxon>
        <taxon>Micromonosporaceae</taxon>
        <taxon>Micromonospora</taxon>
    </lineage>
</organism>
<proteinExistence type="predicted"/>
<evidence type="ECO:0000313" key="2">
    <source>
        <dbReference type="EMBL" id="SCF08824.1"/>
    </source>
</evidence>
<evidence type="ECO:0000313" key="3">
    <source>
        <dbReference type="Proteomes" id="UP000199375"/>
    </source>
</evidence>
<dbReference type="EMBL" id="FMCW01000026">
    <property type="protein sequence ID" value="SCF08824.1"/>
    <property type="molecule type" value="Genomic_DNA"/>
</dbReference>
<dbReference type="AlphaFoldDB" id="A0A1C4XK68"/>
<feature type="region of interest" description="Disordered" evidence="1">
    <location>
        <begin position="1"/>
        <end position="37"/>
    </location>
</feature>
<sequence>MNARRLDPTAPLMGSATPDRIACGDIGPGPSVAGGMT</sequence>
<dbReference type="Proteomes" id="UP000199375">
    <property type="component" value="Unassembled WGS sequence"/>
</dbReference>